<feature type="region of interest" description="Disordered" evidence="1">
    <location>
        <begin position="46"/>
        <end position="70"/>
    </location>
</feature>
<dbReference type="PROSITE" id="PS00108">
    <property type="entry name" value="PROTEIN_KINASE_ST"/>
    <property type="match status" value="1"/>
</dbReference>
<dbReference type="InterPro" id="IPR008271">
    <property type="entry name" value="Ser/Thr_kinase_AS"/>
</dbReference>
<dbReference type="PROSITE" id="PS50011">
    <property type="entry name" value="PROTEIN_KINASE_DOM"/>
    <property type="match status" value="1"/>
</dbReference>
<evidence type="ECO:0000256" key="1">
    <source>
        <dbReference type="SAM" id="MobiDB-lite"/>
    </source>
</evidence>
<evidence type="ECO:0000313" key="4">
    <source>
        <dbReference type="Proteomes" id="UP000054248"/>
    </source>
</evidence>
<organism evidence="3 4">
    <name type="scientific">Tulasnella calospora MUT 4182</name>
    <dbReference type="NCBI Taxonomy" id="1051891"/>
    <lineage>
        <taxon>Eukaryota</taxon>
        <taxon>Fungi</taxon>
        <taxon>Dikarya</taxon>
        <taxon>Basidiomycota</taxon>
        <taxon>Agaricomycotina</taxon>
        <taxon>Agaricomycetes</taxon>
        <taxon>Cantharellales</taxon>
        <taxon>Tulasnellaceae</taxon>
        <taxon>Tulasnella</taxon>
    </lineage>
</organism>
<dbReference type="GO" id="GO:0004674">
    <property type="term" value="F:protein serine/threonine kinase activity"/>
    <property type="evidence" value="ECO:0007669"/>
    <property type="project" value="TreeGrafter"/>
</dbReference>
<dbReference type="InterPro" id="IPR051681">
    <property type="entry name" value="Ser/Thr_Kinases-Pseudokinases"/>
</dbReference>
<dbReference type="OrthoDB" id="5979581at2759"/>
<dbReference type="EMBL" id="KN823081">
    <property type="protein sequence ID" value="KIO23594.1"/>
    <property type="molecule type" value="Genomic_DNA"/>
</dbReference>
<evidence type="ECO:0000313" key="3">
    <source>
        <dbReference type="EMBL" id="KIO23594.1"/>
    </source>
</evidence>
<reference evidence="4" key="2">
    <citation type="submission" date="2015-01" db="EMBL/GenBank/DDBJ databases">
        <title>Evolutionary Origins and Diversification of the Mycorrhizal Mutualists.</title>
        <authorList>
            <consortium name="DOE Joint Genome Institute"/>
            <consortium name="Mycorrhizal Genomics Consortium"/>
            <person name="Kohler A."/>
            <person name="Kuo A."/>
            <person name="Nagy L.G."/>
            <person name="Floudas D."/>
            <person name="Copeland A."/>
            <person name="Barry K.W."/>
            <person name="Cichocki N."/>
            <person name="Veneault-Fourrey C."/>
            <person name="LaButti K."/>
            <person name="Lindquist E.A."/>
            <person name="Lipzen A."/>
            <person name="Lundell T."/>
            <person name="Morin E."/>
            <person name="Murat C."/>
            <person name="Riley R."/>
            <person name="Ohm R."/>
            <person name="Sun H."/>
            <person name="Tunlid A."/>
            <person name="Henrissat B."/>
            <person name="Grigoriev I.V."/>
            <person name="Hibbett D.S."/>
            <person name="Martin F."/>
        </authorList>
    </citation>
    <scope>NUCLEOTIDE SEQUENCE [LARGE SCALE GENOMIC DNA]</scope>
    <source>
        <strain evidence="4">MUT 4182</strain>
    </source>
</reference>
<keyword evidence="4" id="KW-1185">Reference proteome</keyword>
<evidence type="ECO:0000259" key="2">
    <source>
        <dbReference type="PROSITE" id="PS50011"/>
    </source>
</evidence>
<dbReference type="Proteomes" id="UP000054248">
    <property type="component" value="Unassembled WGS sequence"/>
</dbReference>
<gene>
    <name evidence="3" type="ORF">M407DRAFT_77889</name>
</gene>
<reference evidence="3 4" key="1">
    <citation type="submission" date="2014-04" db="EMBL/GenBank/DDBJ databases">
        <authorList>
            <consortium name="DOE Joint Genome Institute"/>
            <person name="Kuo A."/>
            <person name="Girlanda M."/>
            <person name="Perotto S."/>
            <person name="Kohler A."/>
            <person name="Nagy L.G."/>
            <person name="Floudas D."/>
            <person name="Copeland A."/>
            <person name="Barry K.W."/>
            <person name="Cichocki N."/>
            <person name="Veneault-Fourrey C."/>
            <person name="LaButti K."/>
            <person name="Lindquist E.A."/>
            <person name="Lipzen A."/>
            <person name="Lundell T."/>
            <person name="Morin E."/>
            <person name="Murat C."/>
            <person name="Sun H."/>
            <person name="Tunlid A."/>
            <person name="Henrissat B."/>
            <person name="Grigoriev I.V."/>
            <person name="Hibbett D.S."/>
            <person name="Martin F."/>
            <person name="Nordberg H.P."/>
            <person name="Cantor M.N."/>
            <person name="Hua S.X."/>
        </authorList>
    </citation>
    <scope>NUCLEOTIDE SEQUENCE [LARGE SCALE GENOMIC DNA]</scope>
    <source>
        <strain evidence="3 4">MUT 4182</strain>
    </source>
</reference>
<name>A0A0C3QES5_9AGAM</name>
<feature type="domain" description="Protein kinase" evidence="2">
    <location>
        <begin position="1"/>
        <end position="192"/>
    </location>
</feature>
<dbReference type="Gene3D" id="1.10.510.10">
    <property type="entry name" value="Transferase(Phosphotransferase) domain 1"/>
    <property type="match status" value="1"/>
</dbReference>
<dbReference type="SMART" id="SM00220">
    <property type="entry name" value="S_TKc"/>
    <property type="match status" value="1"/>
</dbReference>
<dbReference type="GO" id="GO:0005524">
    <property type="term" value="F:ATP binding"/>
    <property type="evidence" value="ECO:0007669"/>
    <property type="project" value="InterPro"/>
</dbReference>
<dbReference type="InterPro" id="IPR000719">
    <property type="entry name" value="Prot_kinase_dom"/>
</dbReference>
<dbReference type="AlphaFoldDB" id="A0A0C3QES5"/>
<proteinExistence type="predicted"/>
<feature type="compositionally biased region" description="Basic and acidic residues" evidence="1">
    <location>
        <begin position="46"/>
        <end position="63"/>
    </location>
</feature>
<dbReference type="HOGENOM" id="CLU_000288_7_18_1"/>
<dbReference type="PANTHER" id="PTHR44329">
    <property type="entry name" value="SERINE/THREONINE-PROTEIN KINASE TNNI3K-RELATED"/>
    <property type="match status" value="1"/>
</dbReference>
<dbReference type="InterPro" id="IPR011009">
    <property type="entry name" value="Kinase-like_dom_sf"/>
</dbReference>
<dbReference type="SUPFAM" id="SSF56112">
    <property type="entry name" value="Protein kinase-like (PK-like)"/>
    <property type="match status" value="1"/>
</dbReference>
<protein>
    <recommendedName>
        <fullName evidence="2">Protein kinase domain-containing protein</fullName>
    </recommendedName>
</protein>
<accession>A0A0C3QES5</accession>
<dbReference type="Pfam" id="PF00069">
    <property type="entry name" value="Pkinase"/>
    <property type="match status" value="1"/>
</dbReference>
<sequence length="199" mass="22340">MFDGLEYLHTRQPPICHGDLKSLNILVSSSCNAIITDFGSARVLSGEDNRGEDQDNFPSRHVDQPVAEEEESGAEVTIVASVNQLTLTGPVWSLRWAAPEIVTEEKRPGLASDIWSAGWVCWEMMTDKVPFGELKRDCAIILKVVQGTVPSIHEEAQLAQVIRLCSLMRDCWKFKPENRPDATHCCREIKWIVSLAFFI</sequence>